<name>A0A8S1GQF7_9PELO</name>
<gene>
    <name evidence="3" type="ORF">CAUJ_LOCUS951</name>
</gene>
<dbReference type="PANTHER" id="PTHR15298">
    <property type="entry name" value="L-COA N-ACYLTRANSFERASE-RELATED"/>
    <property type="match status" value="1"/>
</dbReference>
<dbReference type="SUPFAM" id="SSF55729">
    <property type="entry name" value="Acyl-CoA N-acyltransferases (Nat)"/>
    <property type="match status" value="1"/>
</dbReference>
<dbReference type="GO" id="GO:0047961">
    <property type="term" value="F:glycine N-acyltransferase activity"/>
    <property type="evidence" value="ECO:0007669"/>
    <property type="project" value="InterPro"/>
</dbReference>
<dbReference type="EMBL" id="CAJGYM010000002">
    <property type="protein sequence ID" value="CAD6185032.1"/>
    <property type="molecule type" value="Genomic_DNA"/>
</dbReference>
<organism evidence="3 4">
    <name type="scientific">Caenorhabditis auriculariae</name>
    <dbReference type="NCBI Taxonomy" id="2777116"/>
    <lineage>
        <taxon>Eukaryota</taxon>
        <taxon>Metazoa</taxon>
        <taxon>Ecdysozoa</taxon>
        <taxon>Nematoda</taxon>
        <taxon>Chromadorea</taxon>
        <taxon>Rhabditida</taxon>
        <taxon>Rhabditina</taxon>
        <taxon>Rhabditomorpha</taxon>
        <taxon>Rhabditoidea</taxon>
        <taxon>Rhabditidae</taxon>
        <taxon>Peloderinae</taxon>
        <taxon>Caenorhabditis</taxon>
    </lineage>
</organism>
<comment type="caution">
    <text evidence="3">The sequence shown here is derived from an EMBL/GenBank/DDBJ whole genome shotgun (WGS) entry which is preliminary data.</text>
</comment>
<dbReference type="Gene3D" id="3.40.630.30">
    <property type="match status" value="1"/>
</dbReference>
<feature type="region of interest" description="Disordered" evidence="2">
    <location>
        <begin position="1"/>
        <end position="33"/>
    </location>
</feature>
<keyword evidence="1" id="KW-0012">Acyltransferase</keyword>
<proteinExistence type="inferred from homology"/>
<evidence type="ECO:0000256" key="1">
    <source>
        <dbReference type="RuleBase" id="RU368002"/>
    </source>
</evidence>
<accession>A0A8S1GQF7</accession>
<evidence type="ECO:0000256" key="2">
    <source>
        <dbReference type="SAM" id="MobiDB-lite"/>
    </source>
</evidence>
<dbReference type="Proteomes" id="UP000835052">
    <property type="component" value="Unassembled WGS sequence"/>
</dbReference>
<dbReference type="AlphaFoldDB" id="A0A8S1GQF7"/>
<dbReference type="EC" id="2.3.1.-" evidence="1"/>
<dbReference type="InterPro" id="IPR010313">
    <property type="entry name" value="Glycine_N-acyltransferase"/>
</dbReference>
<sequence>MGARDNLERGGWRISNGTGLTGGGAEKPRCSPDEAPIMHTTLVEVTTRENFLRAQNITARFLDTIYFPFSIQTHLEGSFPESPIRLFCYPSLSAPKYFFMYKDNVYIKPYLMMAQIPGTNMDRLELVDCIREFRRRVFGATRRPHLVVGKDLLIKMYNVVMRIESCHWEAKDLLLSLFFMTESQRKASLKVALPNLPAGYYFDEIEPADEAELVNSTWKHAGPGDLEQTLAKLSRLPSSCVRYRGTPVAFEMMDPSGFFNNQYVFEDHRRKGLGNAVEIDLIQKSIKCGMNPFKTVSRDNKIVLDASVASPLWTQWKCEEGKPVTINFQEWSYKY</sequence>
<protein>
    <recommendedName>
        <fullName evidence="1">Glycine N-acyltransferase-like protein</fullName>
        <ecNumber evidence="1">2.3.1.-</ecNumber>
    </recommendedName>
</protein>
<evidence type="ECO:0000313" key="4">
    <source>
        <dbReference type="Proteomes" id="UP000835052"/>
    </source>
</evidence>
<keyword evidence="1" id="KW-0808">Transferase</keyword>
<comment type="similarity">
    <text evidence="1">Belongs to the glycine N-acyltransferase family.</text>
</comment>
<keyword evidence="4" id="KW-1185">Reference proteome</keyword>
<dbReference type="GO" id="GO:0005739">
    <property type="term" value="C:mitochondrion"/>
    <property type="evidence" value="ECO:0007669"/>
    <property type="project" value="InterPro"/>
</dbReference>
<evidence type="ECO:0000313" key="3">
    <source>
        <dbReference type="EMBL" id="CAD6185032.1"/>
    </source>
</evidence>
<dbReference type="OrthoDB" id="61870at2759"/>
<dbReference type="PANTHER" id="PTHR15298:SF1">
    <property type="entry name" value="GLYCINE N-ACYLTRANSFERASE-LIKE PROTEIN"/>
    <property type="match status" value="1"/>
</dbReference>
<dbReference type="InterPro" id="IPR016181">
    <property type="entry name" value="Acyl_CoA_acyltransferase"/>
</dbReference>
<reference evidence="3" key="1">
    <citation type="submission" date="2020-10" db="EMBL/GenBank/DDBJ databases">
        <authorList>
            <person name="Kikuchi T."/>
        </authorList>
    </citation>
    <scope>NUCLEOTIDE SEQUENCE</scope>
    <source>
        <strain evidence="3">NKZ352</strain>
    </source>
</reference>
<feature type="compositionally biased region" description="Basic and acidic residues" evidence="2">
    <location>
        <begin position="1"/>
        <end position="11"/>
    </location>
</feature>